<dbReference type="Proteomes" id="UP000076858">
    <property type="component" value="Unassembled WGS sequence"/>
</dbReference>
<dbReference type="GO" id="GO:0003676">
    <property type="term" value="F:nucleic acid binding"/>
    <property type="evidence" value="ECO:0007669"/>
    <property type="project" value="InterPro"/>
</dbReference>
<organism evidence="1 2">
    <name type="scientific">Daphnia magna</name>
    <dbReference type="NCBI Taxonomy" id="35525"/>
    <lineage>
        <taxon>Eukaryota</taxon>
        <taxon>Metazoa</taxon>
        <taxon>Ecdysozoa</taxon>
        <taxon>Arthropoda</taxon>
        <taxon>Crustacea</taxon>
        <taxon>Branchiopoda</taxon>
        <taxon>Diplostraca</taxon>
        <taxon>Cladocera</taxon>
        <taxon>Anomopoda</taxon>
        <taxon>Daphniidae</taxon>
        <taxon>Daphnia</taxon>
    </lineage>
</organism>
<evidence type="ECO:0008006" key="3">
    <source>
        <dbReference type="Google" id="ProtNLM"/>
    </source>
</evidence>
<evidence type="ECO:0000313" key="2">
    <source>
        <dbReference type="Proteomes" id="UP000076858"/>
    </source>
</evidence>
<name>A0A162RW90_9CRUS</name>
<accession>A0A162RW90</accession>
<proteinExistence type="predicted"/>
<keyword evidence="2" id="KW-1185">Reference proteome</keyword>
<reference evidence="1 2" key="1">
    <citation type="submission" date="2016-03" db="EMBL/GenBank/DDBJ databases">
        <title>EvidentialGene: Evidence-directed Construction of Genes on Genomes.</title>
        <authorList>
            <person name="Gilbert D.G."/>
            <person name="Choi J.-H."/>
            <person name="Mockaitis K."/>
            <person name="Colbourne J."/>
            <person name="Pfrender M."/>
        </authorList>
    </citation>
    <scope>NUCLEOTIDE SEQUENCE [LARGE SCALE GENOMIC DNA]</scope>
    <source>
        <strain evidence="1 2">Xinb3</strain>
        <tissue evidence="1">Complete organism</tissue>
    </source>
</reference>
<comment type="caution">
    <text evidence="1">The sequence shown here is derived from an EMBL/GenBank/DDBJ whole genome shotgun (WGS) entry which is preliminary data.</text>
</comment>
<dbReference type="AlphaFoldDB" id="A0A162RW90"/>
<gene>
    <name evidence="1" type="ORF">APZ42_012373</name>
</gene>
<dbReference type="EMBL" id="LRGB01000112">
    <property type="protein sequence ID" value="KZS20833.1"/>
    <property type="molecule type" value="Genomic_DNA"/>
</dbReference>
<dbReference type="Gene3D" id="3.30.420.10">
    <property type="entry name" value="Ribonuclease H-like superfamily/Ribonuclease H"/>
    <property type="match status" value="1"/>
</dbReference>
<dbReference type="InterPro" id="IPR036397">
    <property type="entry name" value="RNaseH_sf"/>
</dbReference>
<sequence length="84" mass="9353">MSKFPPKTPTYFTDGSINPDSNLAGFRIYCPNKNLEESCKISRLCWSTAAELHAIERAILLHSESKDQRAIIISDSLAALQLTI</sequence>
<dbReference type="SUPFAM" id="SSF53098">
    <property type="entry name" value="Ribonuclease H-like"/>
    <property type="match status" value="1"/>
</dbReference>
<protein>
    <recommendedName>
        <fullName evidence="3">RNase H type-1 domain-containing protein</fullName>
    </recommendedName>
</protein>
<evidence type="ECO:0000313" key="1">
    <source>
        <dbReference type="EMBL" id="KZS20833.1"/>
    </source>
</evidence>
<dbReference type="InterPro" id="IPR012337">
    <property type="entry name" value="RNaseH-like_sf"/>
</dbReference>